<keyword evidence="4" id="KW-1185">Reference proteome</keyword>
<keyword evidence="1" id="KW-0472">Membrane</keyword>
<evidence type="ECO:0000256" key="2">
    <source>
        <dbReference type="SAM" id="SignalP"/>
    </source>
</evidence>
<feature type="signal peptide" evidence="2">
    <location>
        <begin position="1"/>
        <end position="20"/>
    </location>
</feature>
<dbReference type="AlphaFoldDB" id="X6MBF3"/>
<dbReference type="PANTHER" id="PTHR34496:SF6">
    <property type="entry name" value="GLYCOSYLTRANSFERASE 2-LIKE DOMAIN-CONTAINING PROTEIN"/>
    <property type="match status" value="1"/>
</dbReference>
<dbReference type="Pfam" id="PF11397">
    <property type="entry name" value="GlcNAc"/>
    <property type="match status" value="2"/>
</dbReference>
<comment type="caution">
    <text evidence="3">The sequence shown here is derived from an EMBL/GenBank/DDBJ whole genome shotgun (WGS) entry which is preliminary data.</text>
</comment>
<dbReference type="OMA" id="ESYCALA"/>
<sequence>MHEGIFIWFLSLFWLAHVFGEDIWHQPNIVLQEGDWKVIPSEILYPRQKPPPPYDDQYKRNDTKIMVLIASYRETRCKDTLYNFFTKAAFPNRVFIGVVQQNEKSDPDCYVEYCKRIMENDQVVPEKELSDDEKNWRIKDCPFSDNIKMFRMNARDAKGPVYARAQQKGGVMQKLSIYVYTYTYIYIFFFLIVDNEAFCMQIDAHTDVVENWDVLMLLEWGMCDNEFAIISTYPSNIRDIGKNTNQHWEMPHLCEASIVGHGQVRNAQARAAANLQRPIVAPLWAAGLSFGRCHAELRVPNDPHLKHVFNGEEFSRGSRLWTHGYDFLFTKASMGWYLGGMPRTLIGFALVSVNDNLGELGSWHMDERELEESNQRMATLLQFPGSDQSPEAIAKLNGYGLGNIRSFELYTKFSGVNTILQDVDMTTKCIAPYLYWNDSQTKNDILDLIHFGKNALVMKMDLDNPNHLTFLRHITNLNVTQLHLLKQRLLSASSIKRQIDVKNGVPFGNRLFIEYDNSTVNRWYRYVGIAAVSCNLVLLIGCLVTRSKRFKTFLKKKAKPEEHIV</sequence>
<dbReference type="OrthoDB" id="76265at2759"/>
<evidence type="ECO:0000313" key="3">
    <source>
        <dbReference type="EMBL" id="ETO10355.1"/>
    </source>
</evidence>
<name>X6MBF3_RETFI</name>
<dbReference type="EMBL" id="ASPP01023513">
    <property type="protein sequence ID" value="ETO10355.1"/>
    <property type="molecule type" value="Genomic_DNA"/>
</dbReference>
<keyword evidence="1" id="KW-1133">Transmembrane helix</keyword>
<accession>X6MBF3</accession>
<feature type="chain" id="PRO_5004975636" evidence="2">
    <location>
        <begin position="21"/>
        <end position="565"/>
    </location>
</feature>
<evidence type="ECO:0000313" key="4">
    <source>
        <dbReference type="Proteomes" id="UP000023152"/>
    </source>
</evidence>
<keyword evidence="2" id="KW-0732">Signal</keyword>
<reference evidence="3 4" key="1">
    <citation type="journal article" date="2013" name="Curr. Biol.">
        <title>The Genome of the Foraminiferan Reticulomyxa filosa.</title>
        <authorList>
            <person name="Glockner G."/>
            <person name="Hulsmann N."/>
            <person name="Schleicher M."/>
            <person name="Noegel A.A."/>
            <person name="Eichinger L."/>
            <person name="Gallinger C."/>
            <person name="Pawlowski J."/>
            <person name="Sierra R."/>
            <person name="Euteneuer U."/>
            <person name="Pillet L."/>
            <person name="Moustafa A."/>
            <person name="Platzer M."/>
            <person name="Groth M."/>
            <person name="Szafranski K."/>
            <person name="Schliwa M."/>
        </authorList>
    </citation>
    <scope>NUCLEOTIDE SEQUENCE [LARGE SCALE GENOMIC DNA]</scope>
</reference>
<dbReference type="Proteomes" id="UP000023152">
    <property type="component" value="Unassembled WGS sequence"/>
</dbReference>
<organism evidence="3 4">
    <name type="scientific">Reticulomyxa filosa</name>
    <dbReference type="NCBI Taxonomy" id="46433"/>
    <lineage>
        <taxon>Eukaryota</taxon>
        <taxon>Sar</taxon>
        <taxon>Rhizaria</taxon>
        <taxon>Retaria</taxon>
        <taxon>Foraminifera</taxon>
        <taxon>Monothalamids</taxon>
        <taxon>Reticulomyxidae</taxon>
        <taxon>Reticulomyxa</taxon>
    </lineage>
</organism>
<gene>
    <name evidence="3" type="ORF">RFI_27025</name>
</gene>
<feature type="transmembrane region" description="Helical" evidence="1">
    <location>
        <begin position="523"/>
        <end position="545"/>
    </location>
</feature>
<dbReference type="PANTHER" id="PTHR34496">
    <property type="entry name" value="GLCNAC TRANSFERASE-RELATED"/>
    <property type="match status" value="1"/>
</dbReference>
<evidence type="ECO:0000256" key="1">
    <source>
        <dbReference type="SAM" id="Phobius"/>
    </source>
</evidence>
<protein>
    <submittedName>
        <fullName evidence="3">Uncharacterized protein</fullName>
    </submittedName>
</protein>
<keyword evidence="1" id="KW-0812">Transmembrane</keyword>
<dbReference type="InterPro" id="IPR021067">
    <property type="entry name" value="Glycosyltransferase"/>
</dbReference>
<proteinExistence type="predicted"/>